<evidence type="ECO:0000313" key="1">
    <source>
        <dbReference type="EMBL" id="KAJ8050214.1"/>
    </source>
</evidence>
<dbReference type="PANTHER" id="PTHR31912:SF35">
    <property type="entry name" value="C2H2-TYPE DOMAIN-CONTAINING PROTEIN"/>
    <property type="match status" value="1"/>
</dbReference>
<proteinExistence type="predicted"/>
<gene>
    <name evidence="1" type="ORF">HOLleu_03327</name>
</gene>
<accession>A0A9Q1CTB7</accession>
<protein>
    <submittedName>
        <fullName evidence="1">Uncharacterized protein</fullName>
    </submittedName>
</protein>
<evidence type="ECO:0000313" key="2">
    <source>
        <dbReference type="Proteomes" id="UP001152320"/>
    </source>
</evidence>
<dbReference type="AlphaFoldDB" id="A0A9Q1CTB7"/>
<reference evidence="1" key="1">
    <citation type="submission" date="2021-10" db="EMBL/GenBank/DDBJ databases">
        <title>Tropical sea cucumber genome reveals ecological adaptation and Cuvierian tubules defense mechanism.</title>
        <authorList>
            <person name="Chen T."/>
        </authorList>
    </citation>
    <scope>NUCLEOTIDE SEQUENCE</scope>
    <source>
        <strain evidence="1">Nanhai2018</strain>
        <tissue evidence="1">Muscle</tissue>
    </source>
</reference>
<keyword evidence="2" id="KW-1185">Reference proteome</keyword>
<dbReference type="Proteomes" id="UP001152320">
    <property type="component" value="Chromosome 1"/>
</dbReference>
<sequence>MQYFRNHFGYLDAQEVYLGKDQSNKDCYYHYVPLKDTIKSLFQDNLVRAQFDCQPTKQPYSFCDFDDGECVKNNTFFTSEETLKILLFQDAFEIANPLGSARTKHKILAVYFSLGNLYPHNRSKIDQIQLVMLCCDRYIKSFGANAIFDKLVDELQEIEKYGIDIGYETPIKGGLVLISGDNLGSHGLGGFVENFSACQYICRYCEVKKEEIHENVLALGILRTKESYAQCLLELEQSEGLHVRGVKFNSPFNRLQNFHVCGPGLPPCIAHDLFEGVIASDLHLFLKYLIQNEKWFTLDTLNQRILTFHYLDTDRNDKPSKVSLTSKKLSGHAFQNWNFLRLLPLIIGDMIQNYDHEVWQLILILKEITCMVCCQSVTSSQLEYLQELVKLYLTTFVATFPEHQIKLYQASLYVALCLSV</sequence>
<comment type="caution">
    <text evidence="1">The sequence shown here is derived from an EMBL/GenBank/DDBJ whole genome shotgun (WGS) entry which is preliminary data.</text>
</comment>
<dbReference type="EMBL" id="JAIZAY010000001">
    <property type="protein sequence ID" value="KAJ8050214.1"/>
    <property type="molecule type" value="Genomic_DNA"/>
</dbReference>
<organism evidence="1 2">
    <name type="scientific">Holothuria leucospilota</name>
    <name type="common">Black long sea cucumber</name>
    <name type="synonym">Mertensiothuria leucospilota</name>
    <dbReference type="NCBI Taxonomy" id="206669"/>
    <lineage>
        <taxon>Eukaryota</taxon>
        <taxon>Metazoa</taxon>
        <taxon>Echinodermata</taxon>
        <taxon>Eleutherozoa</taxon>
        <taxon>Echinozoa</taxon>
        <taxon>Holothuroidea</taxon>
        <taxon>Aspidochirotacea</taxon>
        <taxon>Aspidochirotida</taxon>
        <taxon>Holothuriidae</taxon>
        <taxon>Holothuria</taxon>
    </lineage>
</organism>
<name>A0A9Q1CTB7_HOLLE</name>
<dbReference type="OrthoDB" id="9995178at2759"/>
<dbReference type="PANTHER" id="PTHR31912">
    <property type="entry name" value="IP13529P"/>
    <property type="match status" value="1"/>
</dbReference>